<feature type="region of interest" description="Disordered" evidence="1">
    <location>
        <begin position="1"/>
        <end position="61"/>
    </location>
</feature>
<dbReference type="EMBL" id="NBTX02000004">
    <property type="protein sequence ID" value="PNL61212.1"/>
    <property type="molecule type" value="Genomic_DNA"/>
</dbReference>
<keyword evidence="3" id="KW-1185">Reference proteome</keyword>
<sequence>MSRAKHDNSETLPQPNYKERPSVPDPTNPGYVMLRSHAMNGGGRTPTFFGSSTPNPDAGITRISRSIYDPASQQELSEKLDTIARNQQIKEALNEIVPEMPDGVIHIIGSKI</sequence>
<protein>
    <submittedName>
        <fullName evidence="2">Uncharacterized protein</fullName>
    </submittedName>
</protein>
<gene>
    <name evidence="2" type="ORF">A6J39_008285</name>
</gene>
<dbReference type="GeneID" id="98066446"/>
<dbReference type="RefSeq" id="WP_019235006.1">
    <property type="nucleotide sequence ID" value="NZ_CAAAHR010000009.1"/>
</dbReference>
<organism evidence="2 3">
    <name type="scientific">Legionella anisa</name>
    <dbReference type="NCBI Taxonomy" id="28082"/>
    <lineage>
        <taxon>Bacteria</taxon>
        <taxon>Pseudomonadati</taxon>
        <taxon>Pseudomonadota</taxon>
        <taxon>Gammaproteobacteria</taxon>
        <taxon>Legionellales</taxon>
        <taxon>Legionellaceae</taxon>
        <taxon>Legionella</taxon>
    </lineage>
</organism>
<evidence type="ECO:0000313" key="2">
    <source>
        <dbReference type="EMBL" id="PNL61212.1"/>
    </source>
</evidence>
<evidence type="ECO:0000313" key="3">
    <source>
        <dbReference type="Proteomes" id="UP000192511"/>
    </source>
</evidence>
<proteinExistence type="predicted"/>
<evidence type="ECO:0000256" key="1">
    <source>
        <dbReference type="SAM" id="MobiDB-lite"/>
    </source>
</evidence>
<comment type="caution">
    <text evidence="2">The sequence shown here is derived from an EMBL/GenBank/DDBJ whole genome shotgun (WGS) entry which is preliminary data.</text>
</comment>
<reference evidence="2" key="1">
    <citation type="submission" date="2017-12" db="EMBL/GenBank/DDBJ databases">
        <title>FDA dAtabase for Regulatory Grade micrObial Sequences (FDA-ARGOS): Supporting development and validation of Infectious Disease Dx tests.</title>
        <authorList>
            <person name="Kerrigan L."/>
            <person name="Tallon L.J."/>
            <person name="Sadzewicz L."/>
            <person name="Sengamalay N."/>
            <person name="Ott S."/>
            <person name="Godinez A."/>
            <person name="Nagaraj S."/>
            <person name="Vavikolanu K."/>
            <person name="Vyas G."/>
            <person name="Nadendla S."/>
            <person name="Aluvathingal J."/>
            <person name="Sichtig H."/>
        </authorList>
    </citation>
    <scope>NUCLEOTIDE SEQUENCE [LARGE SCALE GENOMIC DNA]</scope>
    <source>
        <strain evidence="2">FDAARGOS_200</strain>
    </source>
</reference>
<dbReference type="Proteomes" id="UP000192511">
    <property type="component" value="Unassembled WGS sequence"/>
</dbReference>
<name>A0AAX0WS91_9GAMM</name>
<dbReference type="AlphaFoldDB" id="A0AAX0WS91"/>
<accession>A0AAX0WS91</accession>